<keyword evidence="4" id="KW-1185">Reference proteome</keyword>
<evidence type="ECO:0000256" key="2">
    <source>
        <dbReference type="SAM" id="Phobius"/>
    </source>
</evidence>
<dbReference type="EMBL" id="LUUB01000062">
    <property type="protein sequence ID" value="OAF08333.1"/>
    <property type="molecule type" value="Genomic_DNA"/>
</dbReference>
<feature type="transmembrane region" description="Helical" evidence="2">
    <location>
        <begin position="58"/>
        <end position="79"/>
    </location>
</feature>
<feature type="compositionally biased region" description="Polar residues" evidence="1">
    <location>
        <begin position="114"/>
        <end position="132"/>
    </location>
</feature>
<feature type="compositionally biased region" description="Basic residues" evidence="1">
    <location>
        <begin position="92"/>
        <end position="112"/>
    </location>
</feature>
<reference evidence="3 4" key="1">
    <citation type="submission" date="2016-03" db="EMBL/GenBank/DDBJ databases">
        <title>Draft Genome Sequence of the Strain BR 10245 (Bradyrhizobium sp.) isolated from nodules of Centrolobium paraense.</title>
        <authorList>
            <person name="Simoes-Araujo J.L.Sr."/>
            <person name="Barauna A.C."/>
            <person name="Silva K."/>
            <person name="Zilli J.E."/>
        </authorList>
    </citation>
    <scope>NUCLEOTIDE SEQUENCE [LARGE SCALE GENOMIC DNA]</scope>
    <source>
        <strain evidence="3 4">BR 10245</strain>
    </source>
</reference>
<proteinExistence type="predicted"/>
<evidence type="ECO:0000313" key="4">
    <source>
        <dbReference type="Proteomes" id="UP000076959"/>
    </source>
</evidence>
<evidence type="ECO:0000313" key="3">
    <source>
        <dbReference type="EMBL" id="OAF08333.1"/>
    </source>
</evidence>
<keyword evidence="2" id="KW-0472">Membrane</keyword>
<comment type="caution">
    <text evidence="3">The sequence shown here is derived from an EMBL/GenBank/DDBJ whole genome shotgun (WGS) entry which is preliminary data.</text>
</comment>
<evidence type="ECO:0000256" key="1">
    <source>
        <dbReference type="SAM" id="MobiDB-lite"/>
    </source>
</evidence>
<gene>
    <name evidence="3" type="ORF">AYJ54_14595</name>
</gene>
<dbReference type="AlphaFoldDB" id="A0A176YMF4"/>
<keyword evidence="2" id="KW-1133">Transmembrane helix</keyword>
<accession>A0A176YMF4</accession>
<sequence>MKSVVKITGIASREIESTRTPGILRCDEENNEQPFMERCRFQFVLQSAYPRRKKMRTIIIAVSAIALMGTAPVVFAQGVSSTTPGQEMQTKAAKKGHPAGHKMHAMGSKKSHPAASTSAPGQTTGSSTKRSY</sequence>
<organism evidence="3 4">
    <name type="scientific">Bradyrhizobium centrolobii</name>
    <dbReference type="NCBI Taxonomy" id="1505087"/>
    <lineage>
        <taxon>Bacteria</taxon>
        <taxon>Pseudomonadati</taxon>
        <taxon>Pseudomonadota</taxon>
        <taxon>Alphaproteobacteria</taxon>
        <taxon>Hyphomicrobiales</taxon>
        <taxon>Nitrobacteraceae</taxon>
        <taxon>Bradyrhizobium</taxon>
    </lineage>
</organism>
<keyword evidence="2" id="KW-0812">Transmembrane</keyword>
<dbReference type="RefSeq" id="WP_063701140.1">
    <property type="nucleotide sequence ID" value="NZ_LUUB01000062.1"/>
</dbReference>
<dbReference type="Proteomes" id="UP000076959">
    <property type="component" value="Unassembled WGS sequence"/>
</dbReference>
<protein>
    <submittedName>
        <fullName evidence="3">Uncharacterized protein</fullName>
    </submittedName>
</protein>
<feature type="region of interest" description="Disordered" evidence="1">
    <location>
        <begin position="81"/>
        <end position="132"/>
    </location>
</feature>
<name>A0A176YMF4_9BRAD</name>